<name>A0ABU6QWY2_9FABA</name>
<evidence type="ECO:0000313" key="1">
    <source>
        <dbReference type="EMBL" id="MED6116605.1"/>
    </source>
</evidence>
<proteinExistence type="predicted"/>
<gene>
    <name evidence="1" type="ORF">PIB30_101794</name>
</gene>
<comment type="caution">
    <text evidence="1">The sequence shown here is derived from an EMBL/GenBank/DDBJ whole genome shotgun (WGS) entry which is preliminary data.</text>
</comment>
<dbReference type="PANTHER" id="PTHR46033">
    <property type="entry name" value="PROTEIN MAIN-LIKE 2"/>
    <property type="match status" value="1"/>
</dbReference>
<evidence type="ECO:0008006" key="3">
    <source>
        <dbReference type="Google" id="ProtNLM"/>
    </source>
</evidence>
<dbReference type="InterPro" id="IPR044824">
    <property type="entry name" value="MAIN-like"/>
</dbReference>
<dbReference type="PANTHER" id="PTHR46033:SF8">
    <property type="entry name" value="PROTEIN MAINTENANCE OF MERISTEMS-LIKE"/>
    <property type="match status" value="1"/>
</dbReference>
<sequence length="144" mass="16480">MAEEQLAATAAEATSAMYRLDRISHVSHNVNIEPTRCVVSMRRQHQMDLDPRTEPYLEIAGLLPLARLNEHWFKLDEPLVNAFVERWRPEMHSFHMPWRGVHHNPTGCCIPVGPSCVDGEPVSSCLSEFQQFMPGVGKPAWDWF</sequence>
<evidence type="ECO:0000313" key="2">
    <source>
        <dbReference type="Proteomes" id="UP001341840"/>
    </source>
</evidence>
<protein>
    <recommendedName>
        <fullName evidence="3">Aminotransferase-like plant mobile domain-containing protein</fullName>
    </recommendedName>
</protein>
<dbReference type="EMBL" id="JASCZI010003031">
    <property type="protein sequence ID" value="MED6116605.1"/>
    <property type="molecule type" value="Genomic_DNA"/>
</dbReference>
<dbReference type="Proteomes" id="UP001341840">
    <property type="component" value="Unassembled WGS sequence"/>
</dbReference>
<reference evidence="1 2" key="1">
    <citation type="journal article" date="2023" name="Plants (Basel)">
        <title>Bridging the Gap: Combining Genomics and Transcriptomics Approaches to Understand Stylosanthes scabra, an Orphan Legume from the Brazilian Caatinga.</title>
        <authorList>
            <person name="Ferreira-Neto J.R.C."/>
            <person name="da Silva M.D."/>
            <person name="Binneck E."/>
            <person name="de Melo N.F."/>
            <person name="da Silva R.H."/>
            <person name="de Melo A.L.T.M."/>
            <person name="Pandolfi V."/>
            <person name="Bustamante F.O."/>
            <person name="Brasileiro-Vidal A.C."/>
            <person name="Benko-Iseppon A.M."/>
        </authorList>
    </citation>
    <scope>NUCLEOTIDE SEQUENCE [LARGE SCALE GENOMIC DNA]</scope>
    <source>
        <tissue evidence="1">Leaves</tissue>
    </source>
</reference>
<keyword evidence="2" id="KW-1185">Reference proteome</keyword>
<organism evidence="1 2">
    <name type="scientific">Stylosanthes scabra</name>
    <dbReference type="NCBI Taxonomy" id="79078"/>
    <lineage>
        <taxon>Eukaryota</taxon>
        <taxon>Viridiplantae</taxon>
        <taxon>Streptophyta</taxon>
        <taxon>Embryophyta</taxon>
        <taxon>Tracheophyta</taxon>
        <taxon>Spermatophyta</taxon>
        <taxon>Magnoliopsida</taxon>
        <taxon>eudicotyledons</taxon>
        <taxon>Gunneridae</taxon>
        <taxon>Pentapetalae</taxon>
        <taxon>rosids</taxon>
        <taxon>fabids</taxon>
        <taxon>Fabales</taxon>
        <taxon>Fabaceae</taxon>
        <taxon>Papilionoideae</taxon>
        <taxon>50 kb inversion clade</taxon>
        <taxon>dalbergioids sensu lato</taxon>
        <taxon>Dalbergieae</taxon>
        <taxon>Pterocarpus clade</taxon>
        <taxon>Stylosanthes</taxon>
    </lineage>
</organism>
<accession>A0ABU6QWY2</accession>